<dbReference type="InterPro" id="IPR050297">
    <property type="entry name" value="LipidA_mod_glycosyltrf_83"/>
</dbReference>
<feature type="transmembrane region" description="Helical" evidence="8">
    <location>
        <begin position="220"/>
        <end position="237"/>
    </location>
</feature>
<evidence type="ECO:0000256" key="8">
    <source>
        <dbReference type="SAM" id="Phobius"/>
    </source>
</evidence>
<keyword evidence="6 8" id="KW-1133">Transmembrane helix</keyword>
<reference evidence="10 11" key="1">
    <citation type="submission" date="2020-09" db="EMBL/GenBank/DDBJ databases">
        <authorList>
            <person name="Kim M.K."/>
        </authorList>
    </citation>
    <scope>NUCLEOTIDE SEQUENCE [LARGE SCALE GENOMIC DNA]</scope>
    <source>
        <strain evidence="10 11">BT189</strain>
    </source>
</reference>
<dbReference type="Proteomes" id="UP000606003">
    <property type="component" value="Unassembled WGS sequence"/>
</dbReference>
<keyword evidence="4" id="KW-0808">Transferase</keyword>
<dbReference type="RefSeq" id="WP_190924182.1">
    <property type="nucleotide sequence ID" value="NZ_JACXAC010000003.1"/>
</dbReference>
<feature type="transmembrane region" description="Helical" evidence="8">
    <location>
        <begin position="332"/>
        <end position="354"/>
    </location>
</feature>
<dbReference type="EMBL" id="JACXAC010000003">
    <property type="protein sequence ID" value="MBD2722521.1"/>
    <property type="molecule type" value="Genomic_DNA"/>
</dbReference>
<dbReference type="PANTHER" id="PTHR33908">
    <property type="entry name" value="MANNOSYLTRANSFERASE YKCB-RELATED"/>
    <property type="match status" value="1"/>
</dbReference>
<proteinExistence type="predicted"/>
<evidence type="ECO:0000256" key="6">
    <source>
        <dbReference type="ARBA" id="ARBA00022989"/>
    </source>
</evidence>
<feature type="transmembrane region" description="Helical" evidence="8">
    <location>
        <begin position="366"/>
        <end position="384"/>
    </location>
</feature>
<feature type="transmembrane region" description="Helical" evidence="8">
    <location>
        <begin position="180"/>
        <end position="208"/>
    </location>
</feature>
<evidence type="ECO:0000256" key="7">
    <source>
        <dbReference type="ARBA" id="ARBA00023136"/>
    </source>
</evidence>
<comment type="caution">
    <text evidence="10">The sequence shown here is derived from an EMBL/GenBank/DDBJ whole genome shotgun (WGS) entry which is preliminary data.</text>
</comment>
<feature type="transmembrane region" description="Helical" evidence="8">
    <location>
        <begin position="94"/>
        <end position="112"/>
    </location>
</feature>
<protein>
    <submittedName>
        <fullName evidence="10">Glycosyltransferase family 39 protein</fullName>
    </submittedName>
</protein>
<evidence type="ECO:0000259" key="9">
    <source>
        <dbReference type="Pfam" id="PF13231"/>
    </source>
</evidence>
<feature type="transmembrane region" description="Helical" evidence="8">
    <location>
        <begin position="307"/>
        <end position="326"/>
    </location>
</feature>
<accession>A0ABR8JUQ7</accession>
<keyword evidence="11" id="KW-1185">Reference proteome</keyword>
<evidence type="ECO:0000256" key="5">
    <source>
        <dbReference type="ARBA" id="ARBA00022692"/>
    </source>
</evidence>
<dbReference type="Pfam" id="PF13231">
    <property type="entry name" value="PMT_2"/>
    <property type="match status" value="1"/>
</dbReference>
<comment type="subcellular location">
    <subcellularLocation>
        <location evidence="1">Cell membrane</location>
        <topology evidence="1">Multi-pass membrane protein</topology>
    </subcellularLocation>
</comment>
<organism evidence="10 11">
    <name type="scientific">Hymenobacter armeniacus</name>
    <dbReference type="NCBI Taxonomy" id="2771358"/>
    <lineage>
        <taxon>Bacteria</taxon>
        <taxon>Pseudomonadati</taxon>
        <taxon>Bacteroidota</taxon>
        <taxon>Cytophagia</taxon>
        <taxon>Cytophagales</taxon>
        <taxon>Hymenobacteraceae</taxon>
        <taxon>Hymenobacter</taxon>
    </lineage>
</organism>
<evidence type="ECO:0000313" key="10">
    <source>
        <dbReference type="EMBL" id="MBD2722521.1"/>
    </source>
</evidence>
<evidence type="ECO:0000256" key="2">
    <source>
        <dbReference type="ARBA" id="ARBA00022475"/>
    </source>
</evidence>
<gene>
    <name evidence="10" type="ORF">IC234_10325</name>
</gene>
<keyword evidence="2" id="KW-1003">Cell membrane</keyword>
<keyword evidence="5 8" id="KW-0812">Transmembrane</keyword>
<evidence type="ECO:0000256" key="4">
    <source>
        <dbReference type="ARBA" id="ARBA00022679"/>
    </source>
</evidence>
<evidence type="ECO:0000256" key="3">
    <source>
        <dbReference type="ARBA" id="ARBA00022676"/>
    </source>
</evidence>
<name>A0ABR8JUQ7_9BACT</name>
<keyword evidence="7 8" id="KW-0472">Membrane</keyword>
<sequence>MASFWRRFGAASRIDWLVLALLGAVAVLFGWKAGTPVLHVWDEARLAVNATEMLQSGDWLITRYNGQPDLWNTKPPLLIWLQAGCLRLLGHNLWALRLPSLVAAMGTAWLLYRFGRRTLQSRFVGTFAALTLATSPGFNGTHVARFGDYDALLTLTLTATALQWYQYAHDRQTKQLWRGAAWFALALLTKSAAAVLLLPAVGAGWLALPGGRWAARQWRTYGVVLAAFGPLALFYWLRETAAPGYLAATWFNDWYGRISQHLVTVQYPWWVYFQRLLFPGLLTWSWLLPVGGWLASSGAAAARPKRLFARFAGLLVVTFLVIISAARTRLGWYSAPVYPMAALLCALGLEHLVLLVRARWHWPRPVVAGLLAVATAVPAGLLLYHEHGRWEDEKTDPMLHHGYQLPPLLQLPPPRAVTLVQAERYPAVLLFYKAALREAGVDLAVVGPAPAHLQHLRPGQRLLVGADSTRRYVLRHYRAQSEPTVAGGTLLKIMGSRE</sequence>
<evidence type="ECO:0000313" key="11">
    <source>
        <dbReference type="Proteomes" id="UP000606003"/>
    </source>
</evidence>
<dbReference type="InterPro" id="IPR038731">
    <property type="entry name" value="RgtA/B/C-like"/>
</dbReference>
<feature type="domain" description="Glycosyltransferase RgtA/B/C/D-like" evidence="9">
    <location>
        <begin position="74"/>
        <end position="229"/>
    </location>
</feature>
<feature type="transmembrane region" description="Helical" evidence="8">
    <location>
        <begin position="276"/>
        <end position="295"/>
    </location>
</feature>
<evidence type="ECO:0000256" key="1">
    <source>
        <dbReference type="ARBA" id="ARBA00004651"/>
    </source>
</evidence>
<keyword evidence="3" id="KW-0328">Glycosyltransferase</keyword>
<dbReference type="PANTHER" id="PTHR33908:SF3">
    <property type="entry name" value="UNDECAPRENYL PHOSPHATE-ALPHA-4-AMINO-4-DEOXY-L-ARABINOSE ARABINOSYL TRANSFERASE"/>
    <property type="match status" value="1"/>
</dbReference>